<comment type="subcellular location">
    <subcellularLocation>
        <location evidence="1 7">Periplasm</location>
    </subcellularLocation>
</comment>
<dbReference type="STRING" id="180197.SAMN02982919_00642"/>
<evidence type="ECO:0000256" key="4">
    <source>
        <dbReference type="ARBA" id="ARBA00022729"/>
    </source>
</evidence>
<reference evidence="9 10" key="1">
    <citation type="submission" date="2016-10" db="EMBL/GenBank/DDBJ databases">
        <authorList>
            <person name="de Groot N.N."/>
        </authorList>
    </citation>
    <scope>NUCLEOTIDE SEQUENCE [LARGE SCALE GENOMIC DNA]</scope>
    <source>
        <strain evidence="9 10">ATCC 35958</strain>
    </source>
</reference>
<keyword evidence="5 7" id="KW-0574">Periplasm</keyword>
<dbReference type="InterPro" id="IPR011659">
    <property type="entry name" value="WD40"/>
</dbReference>
<dbReference type="PANTHER" id="PTHR36842:SF1">
    <property type="entry name" value="PROTEIN TOLB"/>
    <property type="match status" value="1"/>
</dbReference>
<evidence type="ECO:0000256" key="2">
    <source>
        <dbReference type="ARBA" id="ARBA00009820"/>
    </source>
</evidence>
<dbReference type="Pfam" id="PF04052">
    <property type="entry name" value="TolB_N"/>
    <property type="match status" value="1"/>
</dbReference>
<keyword evidence="6 7" id="KW-0131">Cell cycle</keyword>
<name>A0A1H9FUP3_9BURK</name>
<evidence type="ECO:0000256" key="6">
    <source>
        <dbReference type="ARBA" id="ARBA00023306"/>
    </source>
</evidence>
<evidence type="ECO:0000256" key="5">
    <source>
        <dbReference type="ARBA" id="ARBA00022764"/>
    </source>
</evidence>
<dbReference type="Gene3D" id="3.40.50.10070">
    <property type="entry name" value="TolB, N-terminal domain"/>
    <property type="match status" value="1"/>
</dbReference>
<protein>
    <recommendedName>
        <fullName evidence="7">Tol-Pal system protein TolB</fullName>
    </recommendedName>
</protein>
<dbReference type="InterPro" id="IPR007195">
    <property type="entry name" value="TolB_N"/>
</dbReference>
<organism evidence="9 10">
    <name type="scientific">Giesbergeria anulus</name>
    <dbReference type="NCBI Taxonomy" id="180197"/>
    <lineage>
        <taxon>Bacteria</taxon>
        <taxon>Pseudomonadati</taxon>
        <taxon>Pseudomonadota</taxon>
        <taxon>Betaproteobacteria</taxon>
        <taxon>Burkholderiales</taxon>
        <taxon>Comamonadaceae</taxon>
        <taxon>Giesbergeria</taxon>
    </lineage>
</organism>
<keyword evidence="10" id="KW-1185">Reference proteome</keyword>
<comment type="subunit">
    <text evidence="7">The Tol-Pal system is composed of five core proteins: the inner membrane proteins TolA, TolQ and TolR, the periplasmic protein TolB and the outer membrane protein Pal. They form a network linking the inner and outer membranes and the peptidoglycan layer.</text>
</comment>
<gene>
    <name evidence="7" type="primary">tolB</name>
    <name evidence="9" type="ORF">SAMN02982919_00642</name>
</gene>
<evidence type="ECO:0000256" key="3">
    <source>
        <dbReference type="ARBA" id="ARBA00022618"/>
    </source>
</evidence>
<dbReference type="AlphaFoldDB" id="A0A1H9FUP3"/>
<dbReference type="GO" id="GO:0051301">
    <property type="term" value="P:cell division"/>
    <property type="evidence" value="ECO:0007669"/>
    <property type="project" value="UniProtKB-UniRule"/>
</dbReference>
<sequence>MWRGFYGCPRLGNIALSVWPLPDCCPLLMTHHPNYSSFPVAALPRLSRRHALTAALASSALPALAQFRVEVSGVGLTQLPVAIAPFRGEGQSPQKIAAIVQADLERSGQFRAIDSSGAVLDESVRPDLALWRQKSADALAAGSVTRLADGRFEVRFRLWDVVRNQDLGGQSYAVVTTDLRLAAHRVADFIYEKLTGQPGIFSTRLAYVTKAGARYSLWVADADGENSQAALSSPEPIISPAWSPSGMQLAYVSFESRKPVVYVHDIATGRRRLIANFRGSNSAPAWSPDGRSLAVTLSRDGNSQLYTIDANGGEARRLMQSAGIDTEPVYSSDGRSIYFVSDRGGAPQIYRVAASGGSAERITFTGNYNISPSVSPDGRWLAYVSRVGGAFKLHVMELASGNVTAITDTSADENPSFAPNSRLIVYATQQQGREALMTTTLDGKIKARLAGQGGDIREPDWGPFQKQ</sequence>
<evidence type="ECO:0000256" key="7">
    <source>
        <dbReference type="HAMAP-Rule" id="MF_00671"/>
    </source>
</evidence>
<feature type="domain" description="TolB N-terminal" evidence="8">
    <location>
        <begin position="68"/>
        <end position="167"/>
    </location>
</feature>
<dbReference type="PANTHER" id="PTHR36842">
    <property type="entry name" value="PROTEIN TOLB HOMOLOG"/>
    <property type="match status" value="1"/>
</dbReference>
<dbReference type="HAMAP" id="MF_00671">
    <property type="entry name" value="TolB"/>
    <property type="match status" value="1"/>
</dbReference>
<dbReference type="Proteomes" id="UP000199766">
    <property type="component" value="Unassembled WGS sequence"/>
</dbReference>
<dbReference type="GO" id="GO:0042597">
    <property type="term" value="C:periplasmic space"/>
    <property type="evidence" value="ECO:0007669"/>
    <property type="project" value="UniProtKB-SubCell"/>
</dbReference>
<dbReference type="Gene3D" id="2.120.10.30">
    <property type="entry name" value="TolB, C-terminal domain"/>
    <property type="match status" value="1"/>
</dbReference>
<comment type="function">
    <text evidence="7">Part of the Tol-Pal system, which plays a role in outer membrane invagination during cell division and is important for maintaining outer membrane integrity.</text>
</comment>
<dbReference type="NCBIfam" id="TIGR02800">
    <property type="entry name" value="propeller_TolB"/>
    <property type="match status" value="1"/>
</dbReference>
<dbReference type="GO" id="GO:0017038">
    <property type="term" value="P:protein import"/>
    <property type="evidence" value="ECO:0007669"/>
    <property type="project" value="InterPro"/>
</dbReference>
<comment type="similarity">
    <text evidence="2 7">Belongs to the TolB family.</text>
</comment>
<keyword evidence="3 7" id="KW-0132">Cell division</keyword>
<dbReference type="InterPro" id="IPR011042">
    <property type="entry name" value="6-blade_b-propeller_TolB-like"/>
</dbReference>
<evidence type="ECO:0000313" key="10">
    <source>
        <dbReference type="Proteomes" id="UP000199766"/>
    </source>
</evidence>
<keyword evidence="4 7" id="KW-0732">Signal</keyword>
<accession>A0A1H9FUP3</accession>
<dbReference type="EMBL" id="FOGD01000001">
    <property type="protein sequence ID" value="SEQ41650.1"/>
    <property type="molecule type" value="Genomic_DNA"/>
</dbReference>
<proteinExistence type="inferred from homology"/>
<evidence type="ECO:0000313" key="9">
    <source>
        <dbReference type="EMBL" id="SEQ41650.1"/>
    </source>
</evidence>
<evidence type="ECO:0000256" key="1">
    <source>
        <dbReference type="ARBA" id="ARBA00004418"/>
    </source>
</evidence>
<dbReference type="SUPFAM" id="SSF69304">
    <property type="entry name" value="Tricorn protease N-terminal domain"/>
    <property type="match status" value="1"/>
</dbReference>
<dbReference type="InterPro" id="IPR014167">
    <property type="entry name" value="Tol-Pal_TolB"/>
</dbReference>
<evidence type="ECO:0000259" key="8">
    <source>
        <dbReference type="Pfam" id="PF04052"/>
    </source>
</evidence>
<dbReference type="Pfam" id="PF07676">
    <property type="entry name" value="PD40"/>
    <property type="match status" value="5"/>
</dbReference>
<dbReference type="SUPFAM" id="SSF52964">
    <property type="entry name" value="TolB, N-terminal domain"/>
    <property type="match status" value="1"/>
</dbReference>